<gene>
    <name evidence="3" type="ORF">TKK_015624</name>
</gene>
<dbReference type="InterPro" id="IPR000467">
    <property type="entry name" value="G_patch_dom"/>
</dbReference>
<feature type="compositionally biased region" description="Basic and acidic residues" evidence="1">
    <location>
        <begin position="684"/>
        <end position="694"/>
    </location>
</feature>
<feature type="region of interest" description="Disordered" evidence="1">
    <location>
        <begin position="94"/>
        <end position="118"/>
    </location>
</feature>
<dbReference type="Proteomes" id="UP001627154">
    <property type="component" value="Unassembled WGS sequence"/>
</dbReference>
<dbReference type="SMART" id="SM00443">
    <property type="entry name" value="G_patch"/>
    <property type="match status" value="1"/>
</dbReference>
<proteinExistence type="predicted"/>
<dbReference type="PANTHER" id="PTHR23149:SF27">
    <property type="entry name" value="PIN2_TERF1-INTERACTING TELOMERASE INHIBITOR 1"/>
    <property type="match status" value="1"/>
</dbReference>
<feature type="compositionally biased region" description="Polar residues" evidence="1">
    <location>
        <begin position="94"/>
        <end position="109"/>
    </location>
</feature>
<dbReference type="PROSITE" id="PS50174">
    <property type="entry name" value="G_PATCH"/>
    <property type="match status" value="1"/>
</dbReference>
<comment type="caution">
    <text evidence="3">The sequence shown here is derived from an EMBL/GenBank/DDBJ whole genome shotgun (WGS) entry which is preliminary data.</text>
</comment>
<accession>A0ABD2W969</accession>
<evidence type="ECO:0000259" key="2">
    <source>
        <dbReference type="PROSITE" id="PS50174"/>
    </source>
</evidence>
<evidence type="ECO:0000313" key="3">
    <source>
        <dbReference type="EMBL" id="KAL3389398.1"/>
    </source>
</evidence>
<feature type="domain" description="G-patch" evidence="2">
    <location>
        <begin position="26"/>
        <end position="72"/>
    </location>
</feature>
<evidence type="ECO:0000256" key="1">
    <source>
        <dbReference type="SAM" id="MobiDB-lite"/>
    </source>
</evidence>
<dbReference type="PANTHER" id="PTHR23149">
    <property type="entry name" value="G PATCH DOMAIN CONTAINING PROTEIN"/>
    <property type="match status" value="1"/>
</dbReference>
<dbReference type="InterPro" id="IPR050656">
    <property type="entry name" value="PINX1"/>
</dbReference>
<dbReference type="Pfam" id="PF01585">
    <property type="entry name" value="G-patch"/>
    <property type="match status" value="1"/>
</dbReference>
<reference evidence="3 4" key="1">
    <citation type="journal article" date="2024" name="bioRxiv">
        <title>A reference genome for Trichogramma kaykai: A tiny desert-dwelling parasitoid wasp with competing sex-ratio distorters.</title>
        <authorList>
            <person name="Culotta J."/>
            <person name="Lindsey A.R."/>
        </authorList>
    </citation>
    <scope>NUCLEOTIDE SEQUENCE [LARGE SCALE GENOMIC DNA]</scope>
    <source>
        <strain evidence="3 4">KSX58</strain>
    </source>
</reference>
<feature type="region of interest" description="Disordered" evidence="1">
    <location>
        <begin position="1"/>
        <end position="57"/>
    </location>
</feature>
<feature type="region of interest" description="Disordered" evidence="1">
    <location>
        <begin position="433"/>
        <end position="458"/>
    </location>
</feature>
<sequence length="733" mass="83612">MSMLAAPRQKQKWTLNPQGKQWSKDSSKLGQRMLEKMGWSSGKGLGAKEQGATEHIRVKVKNDQVGLGHKKNKDDQWTVHQDSFNDLLANLQKEQGSTENSDQVLSGTSLEEKSKSSSKRVHYKKFTKGKDVNKYSAKDLANIFGKKELNEIQNGSKAEENDSVYDPIGAKDTTAGIITIKGGDMSSYFQQKLNPMLNKINAQREDSESETEMRAGFGSTPKSKSKFYVESDSVDVKKKLDIENCTGLDFTKNSESKSKNRKNKSMTTFDNPCLDENLLDVSAKSSESKYKSVKNKTLNYVFDNPCLDMDILSNSSKILDAKKDTVLAEKVTPRKRKHDVVQQNDKLDVDFMNKQTPKKRKSDLAYENKGLDIDLQETNNNSNNEFEISAMELGKSLNKTPQKHKKIYNVLKSIGVDNPGLDLEYKENTISKSNGIENPALDLSFPDKSTPRKPKRNKKVVKTETFENPTLDMNSVEVNSTTTFEVIRPTAGLENNALDLLDESTGKRKVTFNEHVEYNTDTEKKKKKRKEKLDKYEVINNKLEKKKRTSEPIVFINAALSEECLNQEDRENKINEKKNKKNKKMKKISQLDTIEEAPEGEDCDDVPTIIYEVKIESNNDVEFVGEYPNQNDPTIIRQVHIEEHDDIKFDEKDPTNNFQEKSCYKKVNKKNKSTIDKQSSSNEEFQKKSFEHEKQSKKKLKKVQKENPTFMFEGSNIYKIKGYGSSYLNNGYC</sequence>
<keyword evidence="4" id="KW-1185">Reference proteome</keyword>
<dbReference type="EMBL" id="JBJJXI010000123">
    <property type="protein sequence ID" value="KAL3389398.1"/>
    <property type="molecule type" value="Genomic_DNA"/>
</dbReference>
<evidence type="ECO:0000313" key="4">
    <source>
        <dbReference type="Proteomes" id="UP001627154"/>
    </source>
</evidence>
<feature type="region of interest" description="Disordered" evidence="1">
    <location>
        <begin position="204"/>
        <end position="223"/>
    </location>
</feature>
<name>A0ABD2W969_9HYME</name>
<feature type="region of interest" description="Disordered" evidence="1">
    <location>
        <begin position="669"/>
        <end position="705"/>
    </location>
</feature>
<dbReference type="AlphaFoldDB" id="A0ABD2W969"/>
<organism evidence="3 4">
    <name type="scientific">Trichogramma kaykai</name>
    <dbReference type="NCBI Taxonomy" id="54128"/>
    <lineage>
        <taxon>Eukaryota</taxon>
        <taxon>Metazoa</taxon>
        <taxon>Ecdysozoa</taxon>
        <taxon>Arthropoda</taxon>
        <taxon>Hexapoda</taxon>
        <taxon>Insecta</taxon>
        <taxon>Pterygota</taxon>
        <taxon>Neoptera</taxon>
        <taxon>Endopterygota</taxon>
        <taxon>Hymenoptera</taxon>
        <taxon>Apocrita</taxon>
        <taxon>Proctotrupomorpha</taxon>
        <taxon>Chalcidoidea</taxon>
        <taxon>Trichogrammatidae</taxon>
        <taxon>Trichogramma</taxon>
    </lineage>
</organism>
<protein>
    <recommendedName>
        <fullName evidence="2">G-patch domain-containing protein</fullName>
    </recommendedName>
</protein>
<feature type="compositionally biased region" description="Polar residues" evidence="1">
    <location>
        <begin position="12"/>
        <end position="21"/>
    </location>
</feature>